<dbReference type="OrthoDB" id="5778517at2759"/>
<keyword evidence="1" id="KW-0812">Transmembrane</keyword>
<keyword evidence="3" id="KW-1185">Reference proteome</keyword>
<gene>
    <name evidence="2" type="ORF">HPLM_LOCUS11515</name>
</gene>
<reference evidence="2 3" key="2">
    <citation type="submission" date="2018-11" db="EMBL/GenBank/DDBJ databases">
        <authorList>
            <consortium name="Pathogen Informatics"/>
        </authorList>
    </citation>
    <scope>NUCLEOTIDE SEQUENCE [LARGE SCALE GENOMIC DNA]</scope>
    <source>
        <strain evidence="2 3">MHpl1</strain>
    </source>
</reference>
<dbReference type="Proteomes" id="UP000268014">
    <property type="component" value="Unassembled WGS sequence"/>
</dbReference>
<dbReference type="EMBL" id="UZAF01017591">
    <property type="protein sequence ID" value="VDO43092.1"/>
    <property type="molecule type" value="Genomic_DNA"/>
</dbReference>
<feature type="transmembrane region" description="Helical" evidence="1">
    <location>
        <begin position="254"/>
        <end position="275"/>
    </location>
</feature>
<accession>A0A0N4WKC3</accession>
<feature type="transmembrane region" description="Helical" evidence="1">
    <location>
        <begin position="28"/>
        <end position="48"/>
    </location>
</feature>
<keyword evidence="1" id="KW-0472">Membrane</keyword>
<organism evidence="4">
    <name type="scientific">Haemonchus placei</name>
    <name type="common">Barber's pole worm</name>
    <dbReference type="NCBI Taxonomy" id="6290"/>
    <lineage>
        <taxon>Eukaryota</taxon>
        <taxon>Metazoa</taxon>
        <taxon>Ecdysozoa</taxon>
        <taxon>Nematoda</taxon>
        <taxon>Chromadorea</taxon>
        <taxon>Rhabditida</taxon>
        <taxon>Rhabditina</taxon>
        <taxon>Rhabditomorpha</taxon>
        <taxon>Strongyloidea</taxon>
        <taxon>Trichostrongylidae</taxon>
        <taxon>Haemonchus</taxon>
    </lineage>
</organism>
<feature type="transmembrane region" description="Helical" evidence="1">
    <location>
        <begin position="115"/>
        <end position="136"/>
    </location>
</feature>
<dbReference type="OMA" id="EYIFLIM"/>
<keyword evidence="1" id="KW-1133">Transmembrane helix</keyword>
<evidence type="ECO:0000256" key="1">
    <source>
        <dbReference type="SAM" id="Phobius"/>
    </source>
</evidence>
<dbReference type="WBParaSite" id="HPLM_0001152301-mRNA-1">
    <property type="protein sequence ID" value="HPLM_0001152301-mRNA-1"/>
    <property type="gene ID" value="HPLM_0001152301"/>
</dbReference>
<evidence type="ECO:0000313" key="4">
    <source>
        <dbReference type="WBParaSite" id="HPLM_0001152301-mRNA-1"/>
    </source>
</evidence>
<dbReference type="AlphaFoldDB" id="A0A0N4WKC3"/>
<feature type="transmembrane region" description="Helical" evidence="1">
    <location>
        <begin position="185"/>
        <end position="203"/>
    </location>
</feature>
<sequence length="309" mass="34713">MLDSAKFSRLSADDEEAYATISINVAKVGFAGIFIPSLLLAAVALVNVNDKIEPWEGNNDTLTQTLLENIEMLRNGSYYYYHKDEQTGIIDATVIDSWYSNIFEGKYRYDFGYSFNNFCWLPIRIAVLISITYRLLLLHAAIQCKTVLGTSTTAIQAAPYLLLNEFLFLVSMFLYYSIHTSQDEHLLYMIPILSALMLITFVLKMLSGNFIQIKECNRSRVARLAFGFITGCVASHILQNANNVSKSMNCDQKVIPLIAVSEYIFLIMVFASYALDISDSRSLHMIVSCSAQDVEDYSKVTSECDGQSA</sequence>
<feature type="transmembrane region" description="Helical" evidence="1">
    <location>
        <begin position="157"/>
        <end position="179"/>
    </location>
</feature>
<protein>
    <submittedName>
        <fullName evidence="2 4">Uncharacterized protein</fullName>
    </submittedName>
</protein>
<evidence type="ECO:0000313" key="3">
    <source>
        <dbReference type="Proteomes" id="UP000268014"/>
    </source>
</evidence>
<proteinExistence type="predicted"/>
<reference evidence="4" key="1">
    <citation type="submission" date="2017-02" db="UniProtKB">
        <authorList>
            <consortium name="WormBaseParasite"/>
        </authorList>
    </citation>
    <scope>IDENTIFICATION</scope>
</reference>
<name>A0A0N4WKC3_HAEPC</name>
<feature type="transmembrane region" description="Helical" evidence="1">
    <location>
        <begin position="224"/>
        <end position="242"/>
    </location>
</feature>
<evidence type="ECO:0000313" key="2">
    <source>
        <dbReference type="EMBL" id="VDO43092.1"/>
    </source>
</evidence>